<dbReference type="SUPFAM" id="SSF48452">
    <property type="entry name" value="TPR-like"/>
    <property type="match status" value="1"/>
</dbReference>
<dbReference type="InterPro" id="IPR011990">
    <property type="entry name" value="TPR-like_helical_dom_sf"/>
</dbReference>
<name>A0A7C3UQP0_UNCW3</name>
<feature type="transmembrane region" description="Helical" evidence="1">
    <location>
        <begin position="297"/>
        <end position="315"/>
    </location>
</feature>
<keyword evidence="1" id="KW-1133">Transmembrane helix</keyword>
<dbReference type="AlphaFoldDB" id="A0A7C3UQP0"/>
<dbReference type="SMART" id="SM01234">
    <property type="entry name" value="Haemolytic"/>
    <property type="match status" value="1"/>
</dbReference>
<reference evidence="2" key="1">
    <citation type="journal article" date="2020" name="mSystems">
        <title>Genome- and Community-Level Interaction Insights into Carbon Utilization and Element Cycling Functions of Hydrothermarchaeota in Hydrothermal Sediment.</title>
        <authorList>
            <person name="Zhou Z."/>
            <person name="Liu Y."/>
            <person name="Xu W."/>
            <person name="Pan J."/>
            <person name="Luo Z.H."/>
            <person name="Li M."/>
        </authorList>
    </citation>
    <scope>NUCLEOTIDE SEQUENCE [LARGE SCALE GENOMIC DNA]</scope>
    <source>
        <strain evidence="2">SpSt-906</strain>
    </source>
</reference>
<dbReference type="Gene3D" id="1.25.40.10">
    <property type="entry name" value="Tetratricopeptide repeat domain"/>
    <property type="match status" value="1"/>
</dbReference>
<gene>
    <name evidence="2" type="ORF">ENX07_07865</name>
</gene>
<protein>
    <submittedName>
        <fullName evidence="2">Membrane protein insertion efficiency factor YidD</fullName>
    </submittedName>
</protein>
<accession>A0A7C3UQP0</accession>
<organism evidence="2">
    <name type="scientific">candidate division WOR-3 bacterium</name>
    <dbReference type="NCBI Taxonomy" id="2052148"/>
    <lineage>
        <taxon>Bacteria</taxon>
        <taxon>Bacteria division WOR-3</taxon>
    </lineage>
</organism>
<comment type="caution">
    <text evidence="2">The sequence shown here is derived from an EMBL/GenBank/DDBJ whole genome shotgun (WGS) entry which is preliminary data.</text>
</comment>
<evidence type="ECO:0000313" key="2">
    <source>
        <dbReference type="EMBL" id="HGE99964.1"/>
    </source>
</evidence>
<feature type="transmembrane region" description="Helical" evidence="1">
    <location>
        <begin position="321"/>
        <end position="345"/>
    </location>
</feature>
<proteinExistence type="predicted"/>
<keyword evidence="1" id="KW-0812">Transmembrane</keyword>
<dbReference type="Pfam" id="PF01809">
    <property type="entry name" value="YidD"/>
    <property type="match status" value="1"/>
</dbReference>
<sequence length="379" mass="43757">MLKIFPPAWLTSILFLGNLSAEAGRTWLYNPLTLTANLLLDGYKKFISPLPCSRYAREAINQQGFFLGLVMTADRLERCNPFAPIYAFDFYSGAKEGKVFDPPERHFLFKKSRVMEKRLPSIWQIEVDTVRFLFPGEQYDLAFADFLFAEGEFHLAGVEYLKAKFWTSDERVREYARVMIAESYSYLGNYSKARQEIEGIKEKELRMLCRGRLFLAEGKYDSARAQLYYIKDTLLKNTAQFLYGLSYLYSGDFDRALSHFKIKEMESPQKRSPILSGFLSLLLPGAGQVYSGRLGDGLYSFLVVGTLGGITYYYGKEKEKAKFYLFLSLTSLFHLGNIYGAIIAASDYNQKEERSFISRVEERIAERDYKIDLKTYLLR</sequence>
<keyword evidence="1" id="KW-0472">Membrane</keyword>
<dbReference type="EMBL" id="DTMQ01000048">
    <property type="protein sequence ID" value="HGE99964.1"/>
    <property type="molecule type" value="Genomic_DNA"/>
</dbReference>
<evidence type="ECO:0000256" key="1">
    <source>
        <dbReference type="SAM" id="Phobius"/>
    </source>
</evidence>
<dbReference type="InterPro" id="IPR002696">
    <property type="entry name" value="Membr_insert_effic_factor_YidD"/>
</dbReference>